<accession>A0A9W6CYL6</accession>
<dbReference type="GO" id="GO:0046872">
    <property type="term" value="F:metal ion binding"/>
    <property type="evidence" value="ECO:0007669"/>
    <property type="project" value="UniProtKB-KW"/>
</dbReference>
<feature type="domain" description="Mandelate racemase/muconate lactonizing enzyme C-terminal" evidence="7">
    <location>
        <begin position="142"/>
        <end position="235"/>
    </location>
</feature>
<keyword evidence="2" id="KW-0479">Metal-binding</keyword>
<keyword evidence="4" id="KW-0456">Lyase</keyword>
<name>A0A9W6CYL6_9MICO</name>
<organism evidence="8 9">
    <name type="scientific">Agromyces rhizosphaerae</name>
    <dbReference type="NCBI Taxonomy" id="88374"/>
    <lineage>
        <taxon>Bacteria</taxon>
        <taxon>Bacillati</taxon>
        <taxon>Actinomycetota</taxon>
        <taxon>Actinomycetes</taxon>
        <taxon>Micrococcales</taxon>
        <taxon>Microbacteriaceae</taxon>
        <taxon>Agromyces</taxon>
    </lineage>
</organism>
<dbReference type="SUPFAM" id="SSF51604">
    <property type="entry name" value="Enolase C-terminal domain-like"/>
    <property type="match status" value="1"/>
</dbReference>
<dbReference type="CDD" id="cd03317">
    <property type="entry name" value="NAAAR"/>
    <property type="match status" value="1"/>
</dbReference>
<evidence type="ECO:0000256" key="6">
    <source>
        <dbReference type="NCBIfam" id="TIGR01928"/>
    </source>
</evidence>
<dbReference type="SFLD" id="SFLDG00180">
    <property type="entry name" value="muconate_cycloisomerase"/>
    <property type="match status" value="1"/>
</dbReference>
<dbReference type="InterPro" id="IPR010197">
    <property type="entry name" value="OSBS/NAAAR"/>
</dbReference>
<dbReference type="EMBL" id="BSDP01000001">
    <property type="protein sequence ID" value="GLI26243.1"/>
    <property type="molecule type" value="Genomic_DNA"/>
</dbReference>
<dbReference type="AlphaFoldDB" id="A0A9W6CYL6"/>
<dbReference type="GO" id="GO:0016854">
    <property type="term" value="F:racemase and epimerase activity"/>
    <property type="evidence" value="ECO:0007669"/>
    <property type="project" value="UniProtKB-ARBA"/>
</dbReference>
<dbReference type="Pfam" id="PF13378">
    <property type="entry name" value="MR_MLE_C"/>
    <property type="match status" value="1"/>
</dbReference>
<dbReference type="InterPro" id="IPR013341">
    <property type="entry name" value="Mandelate_racemase_N_dom"/>
</dbReference>
<comment type="cofactor">
    <cofactor evidence="1">
        <name>a divalent metal cation</name>
        <dbReference type="ChEBI" id="CHEBI:60240"/>
    </cofactor>
</comment>
<dbReference type="InterPro" id="IPR013342">
    <property type="entry name" value="Mandelate_racemase_C"/>
</dbReference>
<keyword evidence="3" id="KW-0460">Magnesium</keyword>
<dbReference type="RefSeq" id="WP_281882240.1">
    <property type="nucleotide sequence ID" value="NZ_BSDP01000001.1"/>
</dbReference>
<dbReference type="PANTHER" id="PTHR48073">
    <property type="entry name" value="O-SUCCINYLBENZOATE SYNTHASE-RELATED"/>
    <property type="match status" value="1"/>
</dbReference>
<dbReference type="InterPro" id="IPR029065">
    <property type="entry name" value="Enolase_C-like"/>
</dbReference>
<dbReference type="EC" id="4.2.1.113" evidence="5 6"/>
<dbReference type="PANTHER" id="PTHR48073:SF5">
    <property type="entry name" value="O-SUCCINYLBENZOATE SYNTHASE"/>
    <property type="match status" value="1"/>
</dbReference>
<dbReference type="Gene3D" id="3.30.390.10">
    <property type="entry name" value="Enolase-like, N-terminal domain"/>
    <property type="match status" value="1"/>
</dbReference>
<dbReference type="InterPro" id="IPR036849">
    <property type="entry name" value="Enolase-like_C_sf"/>
</dbReference>
<evidence type="ECO:0000256" key="2">
    <source>
        <dbReference type="ARBA" id="ARBA00022723"/>
    </source>
</evidence>
<dbReference type="SFLD" id="SFLDS00001">
    <property type="entry name" value="Enolase"/>
    <property type="match status" value="1"/>
</dbReference>
<dbReference type="Proteomes" id="UP001144396">
    <property type="component" value="Unassembled WGS sequence"/>
</dbReference>
<dbReference type="SMART" id="SM00922">
    <property type="entry name" value="MR_MLE"/>
    <property type="match status" value="1"/>
</dbReference>
<evidence type="ECO:0000256" key="4">
    <source>
        <dbReference type="ARBA" id="ARBA00023239"/>
    </source>
</evidence>
<protein>
    <recommendedName>
        <fullName evidence="5 6">o-succinylbenzoate synthase</fullName>
        <ecNumber evidence="5 6">4.2.1.113</ecNumber>
    </recommendedName>
</protein>
<keyword evidence="9" id="KW-1185">Reference proteome</keyword>
<dbReference type="GO" id="GO:0043748">
    <property type="term" value="F:O-succinylbenzoate synthase activity"/>
    <property type="evidence" value="ECO:0007669"/>
    <property type="project" value="UniProtKB-EC"/>
</dbReference>
<gene>
    <name evidence="8" type="primary">menC</name>
    <name evidence="8" type="ORF">ARHIZOSPH14_04850</name>
</gene>
<evidence type="ECO:0000256" key="5">
    <source>
        <dbReference type="ARBA" id="ARBA00029491"/>
    </source>
</evidence>
<evidence type="ECO:0000256" key="1">
    <source>
        <dbReference type="ARBA" id="ARBA00001968"/>
    </source>
</evidence>
<comment type="caution">
    <text evidence="8">The sequence shown here is derived from an EMBL/GenBank/DDBJ whole genome shotgun (WGS) entry which is preliminary data.</text>
</comment>
<proteinExistence type="predicted"/>
<evidence type="ECO:0000313" key="9">
    <source>
        <dbReference type="Proteomes" id="UP001144396"/>
    </source>
</evidence>
<dbReference type="Gene3D" id="3.20.20.120">
    <property type="entry name" value="Enolase-like C-terminal domain"/>
    <property type="match status" value="1"/>
</dbReference>
<evidence type="ECO:0000313" key="8">
    <source>
        <dbReference type="EMBL" id="GLI26243.1"/>
    </source>
</evidence>
<sequence>MRIEQVVLHRVAMPLVRPFETSFGTQAARDVLLVHVRSDVGDGWGECVAGADPLYSSEYVEGAAHVLRTYLVPALLAQPEVTAESVAETLAFVAGHRMAKAALEAAVLDAQLRAEGMSMGTYFGAEREWVDCGVSVGIAGSIDELLDEVAGYIEEGYRRIKLKVKPGWDLLPVNAVREELGPDRLLQVDANSAYRAHDIPLLAELDAFRLVLIEQPFPEEDIATHAALAAEIETPVCLDESILDADVALDAIERGATSVINIKAGRVGGYLEAVRVHDLCRAVDVSVWCGGMLETGVGRAANVALAALPGFTLPGDTSASRRYFADDLTEPFELGTGEHRGQLRVPDGPGTGVTVRDDLLRAWATREPEVLRRA</sequence>
<dbReference type="Pfam" id="PF02746">
    <property type="entry name" value="MR_MLE_N"/>
    <property type="match status" value="1"/>
</dbReference>
<dbReference type="SFLD" id="SFLDF00009">
    <property type="entry name" value="o-succinylbenzoate_synthase"/>
    <property type="match status" value="1"/>
</dbReference>
<dbReference type="GO" id="GO:0009234">
    <property type="term" value="P:menaquinone biosynthetic process"/>
    <property type="evidence" value="ECO:0007669"/>
    <property type="project" value="UniProtKB-UniRule"/>
</dbReference>
<evidence type="ECO:0000256" key="3">
    <source>
        <dbReference type="ARBA" id="ARBA00022842"/>
    </source>
</evidence>
<evidence type="ECO:0000259" key="7">
    <source>
        <dbReference type="SMART" id="SM00922"/>
    </source>
</evidence>
<reference evidence="8" key="1">
    <citation type="submission" date="2022-12" db="EMBL/GenBank/DDBJ databases">
        <title>Reference genome sequencing for broad-spectrum identification of bacterial and archaeal isolates by mass spectrometry.</title>
        <authorList>
            <person name="Sekiguchi Y."/>
            <person name="Tourlousse D.M."/>
        </authorList>
    </citation>
    <scope>NUCLEOTIDE SEQUENCE</scope>
    <source>
        <strain evidence="8">14</strain>
    </source>
</reference>
<dbReference type="NCBIfam" id="TIGR01928">
    <property type="entry name" value="menC_lowGC_arch"/>
    <property type="match status" value="1"/>
</dbReference>
<dbReference type="InterPro" id="IPR029017">
    <property type="entry name" value="Enolase-like_N"/>
</dbReference>
<dbReference type="SUPFAM" id="SSF54826">
    <property type="entry name" value="Enolase N-terminal domain-like"/>
    <property type="match status" value="1"/>
</dbReference>